<name>K1UFG6_9ZZZZ</name>
<accession>K1UFG6</accession>
<gene>
    <name evidence="2" type="ORF">LEA_07877</name>
</gene>
<organism evidence="2">
    <name type="scientific">human gut metagenome</name>
    <dbReference type="NCBI Taxonomy" id="408170"/>
    <lineage>
        <taxon>unclassified sequences</taxon>
        <taxon>metagenomes</taxon>
        <taxon>organismal metagenomes</taxon>
    </lineage>
</organism>
<dbReference type="AlphaFoldDB" id="K1UFG6"/>
<feature type="non-terminal residue" evidence="2">
    <location>
        <position position="185"/>
    </location>
</feature>
<dbReference type="Gene3D" id="3.40.50.300">
    <property type="entry name" value="P-loop containing nucleotide triphosphate hydrolases"/>
    <property type="match status" value="1"/>
</dbReference>
<dbReference type="EMBL" id="AJWY01005209">
    <property type="protein sequence ID" value="EKC70256.1"/>
    <property type="molecule type" value="Genomic_DNA"/>
</dbReference>
<proteinExistence type="predicted"/>
<sequence>QDHTLLQAIARVNRVYTDKDFGLVVDYIGIFKKLNSALDLYSDEQSGMNLFDSAEIQSAISTVSEEKAKLEKIYQELWSIFDGIDRNESSANVWQERLREYDIRKDFYEKLSAFAKMVDFLYSSYELFELVGFDQAEVYRKEYLFFKKLKDSVSLRFNDSVDFSRYEDGIRQLLNTYVNAEDAKI</sequence>
<dbReference type="PANTHER" id="PTHR30195:SF15">
    <property type="entry name" value="TYPE I RESTRICTION ENZYME HINDI ENDONUCLEASE SUBUNIT"/>
    <property type="match status" value="1"/>
</dbReference>
<reference evidence="2" key="1">
    <citation type="journal article" date="2013" name="Environ. Microbiol.">
        <title>Microbiota from the distal guts of lean and obese adolescents exhibit partial functional redundancy besides clear differences in community structure.</title>
        <authorList>
            <person name="Ferrer M."/>
            <person name="Ruiz A."/>
            <person name="Lanza F."/>
            <person name="Haange S.B."/>
            <person name="Oberbach A."/>
            <person name="Till H."/>
            <person name="Bargiela R."/>
            <person name="Campoy C."/>
            <person name="Segura M.T."/>
            <person name="Richter M."/>
            <person name="von Bergen M."/>
            <person name="Seifert J."/>
            <person name="Suarez A."/>
        </authorList>
    </citation>
    <scope>NUCLEOTIDE SEQUENCE</scope>
</reference>
<evidence type="ECO:0000256" key="1">
    <source>
        <dbReference type="ARBA" id="ARBA00022747"/>
    </source>
</evidence>
<protein>
    <submittedName>
        <fullName evidence="2">Type I restriction-modification system, R subunit</fullName>
    </submittedName>
</protein>
<dbReference type="PANTHER" id="PTHR30195">
    <property type="entry name" value="TYPE I SITE-SPECIFIC DEOXYRIBONUCLEASE PROTEIN SUBUNIT M AND R"/>
    <property type="match status" value="1"/>
</dbReference>
<feature type="non-terminal residue" evidence="2">
    <location>
        <position position="1"/>
    </location>
</feature>
<keyword evidence="1" id="KW-0680">Restriction system</keyword>
<evidence type="ECO:0000313" key="2">
    <source>
        <dbReference type="EMBL" id="EKC70256.1"/>
    </source>
</evidence>
<dbReference type="GO" id="GO:0009307">
    <property type="term" value="P:DNA restriction-modification system"/>
    <property type="evidence" value="ECO:0007669"/>
    <property type="project" value="UniProtKB-KW"/>
</dbReference>
<dbReference type="InterPro" id="IPR027417">
    <property type="entry name" value="P-loop_NTPase"/>
</dbReference>
<dbReference type="InterPro" id="IPR051268">
    <property type="entry name" value="Type-I_R_enzyme_R_subunit"/>
</dbReference>
<comment type="caution">
    <text evidence="2">The sequence shown here is derived from an EMBL/GenBank/DDBJ whole genome shotgun (WGS) entry which is preliminary data.</text>
</comment>